<dbReference type="InterPro" id="IPR050368">
    <property type="entry name" value="ClC-type_chloride_channel"/>
</dbReference>
<feature type="transmembrane region" description="Helical" evidence="10">
    <location>
        <begin position="181"/>
        <end position="205"/>
    </location>
</feature>
<dbReference type="Proteomes" id="UP000092565">
    <property type="component" value="Chromosome"/>
</dbReference>
<feature type="transmembrane region" description="Helical" evidence="10">
    <location>
        <begin position="251"/>
        <end position="279"/>
    </location>
</feature>
<keyword evidence="7" id="KW-0869">Chloride channel</keyword>
<proteinExistence type="predicted"/>
<accession>A0A1B0ZW83</accession>
<feature type="transmembrane region" description="Helical" evidence="10">
    <location>
        <begin position="391"/>
        <end position="416"/>
    </location>
</feature>
<reference evidence="11 12" key="1">
    <citation type="submission" date="2016-04" db="EMBL/GenBank/DDBJ databases">
        <authorList>
            <person name="Evans L.H."/>
            <person name="Alamgir A."/>
            <person name="Owens N."/>
            <person name="Weber N.D."/>
            <person name="Virtaneva K."/>
            <person name="Barbian K."/>
            <person name="Babar A."/>
            <person name="Rosenke K."/>
        </authorList>
    </citation>
    <scope>NUCLEOTIDE SEQUENCE [LARGE SCALE GENOMIC DNA]</scope>
    <source>
        <strain evidence="11 12">JL2886</strain>
    </source>
</reference>
<feature type="transmembrane region" description="Helical" evidence="10">
    <location>
        <begin position="84"/>
        <end position="102"/>
    </location>
</feature>
<dbReference type="GO" id="GO:0034707">
    <property type="term" value="C:chloride channel complex"/>
    <property type="evidence" value="ECO:0007669"/>
    <property type="project" value="UniProtKB-KW"/>
</dbReference>
<keyword evidence="9" id="KW-0407">Ion channel</keyword>
<protein>
    <submittedName>
        <fullName evidence="11">Voltage-gated chloride channel</fullName>
    </submittedName>
</protein>
<name>A0A1B0ZW83_9RHOB</name>
<dbReference type="RefSeq" id="WP_065273060.1">
    <property type="nucleotide sequence ID" value="NZ_CP015124.1"/>
</dbReference>
<evidence type="ECO:0000313" key="12">
    <source>
        <dbReference type="Proteomes" id="UP000092565"/>
    </source>
</evidence>
<organism evidence="11 12">
    <name type="scientific">Phaeobacter gallaeciensis</name>
    <dbReference type="NCBI Taxonomy" id="60890"/>
    <lineage>
        <taxon>Bacteria</taxon>
        <taxon>Pseudomonadati</taxon>
        <taxon>Pseudomonadota</taxon>
        <taxon>Alphaproteobacteria</taxon>
        <taxon>Rhodobacterales</taxon>
        <taxon>Roseobacteraceae</taxon>
        <taxon>Phaeobacter</taxon>
    </lineage>
</organism>
<keyword evidence="6 10" id="KW-0472">Membrane</keyword>
<evidence type="ECO:0000256" key="4">
    <source>
        <dbReference type="ARBA" id="ARBA00022989"/>
    </source>
</evidence>
<evidence type="ECO:0000256" key="3">
    <source>
        <dbReference type="ARBA" id="ARBA00022692"/>
    </source>
</evidence>
<evidence type="ECO:0000256" key="1">
    <source>
        <dbReference type="ARBA" id="ARBA00004141"/>
    </source>
</evidence>
<dbReference type="OrthoDB" id="9767361at2"/>
<feature type="transmembrane region" description="Helical" evidence="10">
    <location>
        <begin position="359"/>
        <end position="379"/>
    </location>
</feature>
<dbReference type="GO" id="GO:0005254">
    <property type="term" value="F:chloride channel activity"/>
    <property type="evidence" value="ECO:0007669"/>
    <property type="project" value="UniProtKB-KW"/>
</dbReference>
<dbReference type="PANTHER" id="PTHR43427">
    <property type="entry name" value="CHLORIDE CHANNEL PROTEIN CLC-E"/>
    <property type="match status" value="1"/>
</dbReference>
<sequence length="568" mass="60135">MKHNSRTGAKVLAMQGLAWLRDVWRILLHRGPSQFQFWMIALLFGIFAGFAALLFRKGITAFQAWIYGAEDIHFLHSFAQDLPWYMLLVIPTVGGLVVGIILHNFTPDGRVRSVADVIEGAAMRNGRVEIRAGLGSAMASFLTLSTGGSAGREGPVVHLAGVISSWVSDRIKADGITGRDLLGCAVAAAVSASFNAPIAGALFALEVVLRHFAVHAFAPIAIASVAGTVINRLEYGDVTEFTLTTPGALQFYVELPAFLMLGLICGLVAVVLMRSIFWADRVGTDIQTALSIPRWLRPAVSGFLLGAIAIWFPHIIGVGYETTVLALTGGLVLSQAILFTVVKTAAVAITMGGRMGGGVFSPSLMIGAMTGLSFGLIATSVLPEVSGTHTLYAFAGMGAVAAAVLGAPISTTLIVFELTGDWQIGLAVMVSVSLSTALASRLVDRSFFLTQLERRNLHCAAGPQAYLLALLQVGGLMRPLGDPRCATPEDCAPLVDQGLMLRPDQSLEAVLPVFDRADVPFLPVVAPDDVPAPSDAEQQGRLLGVLYHVDALKAYNRALVATAAEEHS</sequence>
<dbReference type="InterPro" id="IPR014743">
    <property type="entry name" value="Cl-channel_core"/>
</dbReference>
<feature type="transmembrane region" description="Helical" evidence="10">
    <location>
        <begin position="332"/>
        <end position="353"/>
    </location>
</feature>
<dbReference type="PATRIC" id="fig|60890.4.peg.3435"/>
<evidence type="ECO:0000256" key="6">
    <source>
        <dbReference type="ARBA" id="ARBA00023136"/>
    </source>
</evidence>
<comment type="subcellular location">
    <subcellularLocation>
        <location evidence="1">Membrane</location>
        <topology evidence="1">Multi-pass membrane protein</topology>
    </subcellularLocation>
</comment>
<keyword evidence="12" id="KW-1185">Reference proteome</keyword>
<evidence type="ECO:0000256" key="7">
    <source>
        <dbReference type="ARBA" id="ARBA00023173"/>
    </source>
</evidence>
<keyword evidence="2" id="KW-0813">Transport</keyword>
<dbReference type="InterPro" id="IPR001807">
    <property type="entry name" value="ClC"/>
</dbReference>
<evidence type="ECO:0000313" key="11">
    <source>
        <dbReference type="EMBL" id="ANP38399.1"/>
    </source>
</evidence>
<dbReference type="SUPFAM" id="SSF81340">
    <property type="entry name" value="Clc chloride channel"/>
    <property type="match status" value="1"/>
</dbReference>
<dbReference type="AlphaFoldDB" id="A0A1B0ZW83"/>
<evidence type="ECO:0000256" key="8">
    <source>
        <dbReference type="ARBA" id="ARBA00023214"/>
    </source>
</evidence>
<evidence type="ECO:0000256" key="2">
    <source>
        <dbReference type="ARBA" id="ARBA00022448"/>
    </source>
</evidence>
<feature type="transmembrane region" description="Helical" evidence="10">
    <location>
        <begin position="422"/>
        <end position="443"/>
    </location>
</feature>
<feature type="transmembrane region" description="Helical" evidence="10">
    <location>
        <begin position="35"/>
        <end position="55"/>
    </location>
</feature>
<dbReference type="PRINTS" id="PR00762">
    <property type="entry name" value="CLCHANNEL"/>
</dbReference>
<evidence type="ECO:0000256" key="9">
    <source>
        <dbReference type="ARBA" id="ARBA00023303"/>
    </source>
</evidence>
<dbReference type="EMBL" id="CP015124">
    <property type="protein sequence ID" value="ANP38399.1"/>
    <property type="molecule type" value="Genomic_DNA"/>
</dbReference>
<feature type="transmembrane region" description="Helical" evidence="10">
    <location>
        <begin position="299"/>
        <end position="320"/>
    </location>
</feature>
<evidence type="ECO:0000256" key="5">
    <source>
        <dbReference type="ARBA" id="ARBA00023065"/>
    </source>
</evidence>
<dbReference type="PANTHER" id="PTHR43427:SF6">
    <property type="entry name" value="CHLORIDE CHANNEL PROTEIN CLC-E"/>
    <property type="match status" value="1"/>
</dbReference>
<evidence type="ECO:0000256" key="10">
    <source>
        <dbReference type="SAM" id="Phobius"/>
    </source>
</evidence>
<keyword evidence="3 10" id="KW-0812">Transmembrane</keyword>
<dbReference type="CDD" id="cd00400">
    <property type="entry name" value="Voltage_gated_ClC"/>
    <property type="match status" value="1"/>
</dbReference>
<keyword evidence="4 10" id="KW-1133">Transmembrane helix</keyword>
<gene>
    <name evidence="11" type="ORF">JL2886_03526</name>
</gene>
<keyword evidence="8" id="KW-0868">Chloride</keyword>
<dbReference type="Gene3D" id="1.10.3080.10">
    <property type="entry name" value="Clc chloride channel"/>
    <property type="match status" value="1"/>
</dbReference>
<keyword evidence="5" id="KW-0406">Ion transport</keyword>
<dbReference type="Pfam" id="PF00654">
    <property type="entry name" value="Voltage_CLC"/>
    <property type="match status" value="1"/>
</dbReference>